<proteinExistence type="predicted"/>
<comment type="caution">
    <text evidence="1">The sequence shown here is derived from an EMBL/GenBank/DDBJ whole genome shotgun (WGS) entry which is preliminary data.</text>
</comment>
<organism evidence="1 2">
    <name type="scientific">Ramazzottius varieornatus</name>
    <name type="common">Water bear</name>
    <name type="synonym">Tardigrade</name>
    <dbReference type="NCBI Taxonomy" id="947166"/>
    <lineage>
        <taxon>Eukaryota</taxon>
        <taxon>Metazoa</taxon>
        <taxon>Ecdysozoa</taxon>
        <taxon>Tardigrada</taxon>
        <taxon>Eutardigrada</taxon>
        <taxon>Parachela</taxon>
        <taxon>Hypsibioidea</taxon>
        <taxon>Ramazzottiidae</taxon>
        <taxon>Ramazzottius</taxon>
    </lineage>
</organism>
<sequence length="63" mass="7100">MAAEEVNSLYRNRLRFDLVVLTHPDILSCESSTSNVVDQATEFYYRDQHAGKNVLVSISPGNK</sequence>
<evidence type="ECO:0000313" key="2">
    <source>
        <dbReference type="Proteomes" id="UP000186922"/>
    </source>
</evidence>
<dbReference type="EMBL" id="BDGG01000014">
    <property type="protein sequence ID" value="GAV07039.1"/>
    <property type="molecule type" value="Genomic_DNA"/>
</dbReference>
<dbReference type="AlphaFoldDB" id="A0A1D1W7H8"/>
<protein>
    <submittedName>
        <fullName evidence="1">Uncharacterized protein</fullName>
    </submittedName>
</protein>
<reference evidence="1 2" key="1">
    <citation type="journal article" date="2016" name="Nat. Commun.">
        <title>Extremotolerant tardigrade genome and improved radiotolerance of human cultured cells by tardigrade-unique protein.</title>
        <authorList>
            <person name="Hashimoto T."/>
            <person name="Horikawa D.D."/>
            <person name="Saito Y."/>
            <person name="Kuwahara H."/>
            <person name="Kozuka-Hata H."/>
            <person name="Shin-I T."/>
            <person name="Minakuchi Y."/>
            <person name="Ohishi K."/>
            <person name="Motoyama A."/>
            <person name="Aizu T."/>
            <person name="Enomoto A."/>
            <person name="Kondo K."/>
            <person name="Tanaka S."/>
            <person name="Hara Y."/>
            <person name="Koshikawa S."/>
            <person name="Sagara H."/>
            <person name="Miura T."/>
            <person name="Yokobori S."/>
            <person name="Miyagawa K."/>
            <person name="Suzuki Y."/>
            <person name="Kubo T."/>
            <person name="Oyama M."/>
            <person name="Kohara Y."/>
            <person name="Fujiyama A."/>
            <person name="Arakawa K."/>
            <person name="Katayama T."/>
            <person name="Toyoda A."/>
            <person name="Kunieda T."/>
        </authorList>
    </citation>
    <scope>NUCLEOTIDE SEQUENCE [LARGE SCALE GENOMIC DNA]</scope>
    <source>
        <strain evidence="1 2">YOKOZUNA-1</strain>
    </source>
</reference>
<keyword evidence="2" id="KW-1185">Reference proteome</keyword>
<name>A0A1D1W7H8_RAMVA</name>
<dbReference type="Proteomes" id="UP000186922">
    <property type="component" value="Unassembled WGS sequence"/>
</dbReference>
<gene>
    <name evidence="1" type="primary">RvY_16927-1</name>
    <name evidence="1" type="synonym">RvY_16927.1</name>
    <name evidence="1" type="ORF">RvY_16927</name>
</gene>
<accession>A0A1D1W7H8</accession>
<evidence type="ECO:0000313" key="1">
    <source>
        <dbReference type="EMBL" id="GAV07039.1"/>
    </source>
</evidence>